<dbReference type="CDD" id="cd07516">
    <property type="entry name" value="HAD_Pase"/>
    <property type="match status" value="1"/>
</dbReference>
<dbReference type="Pfam" id="PF08282">
    <property type="entry name" value="Hydrolase_3"/>
    <property type="match status" value="1"/>
</dbReference>
<dbReference type="SFLD" id="SFLDG01144">
    <property type="entry name" value="C2.B.4:_PGP_Like"/>
    <property type="match status" value="1"/>
</dbReference>
<protein>
    <submittedName>
        <fullName evidence="1">Haloacid dehalogenase</fullName>
    </submittedName>
</protein>
<sequence length="275" mass="29819">MIKLIALDMDGTLLNKEKLVSERNCQAIQRAKDAGIKVVLASGRPRSGLQKYLEQLGLTTEDDFVVSFNGSLVERVESGAVLHQTSLKGTDIKATFEISQKLGVDIHAFSVTQGLITHRNNPWTDIEATLNNIESTEVDFNLIDDNEVFIKVMMVAAEDDLTAAIAQVPASLKEKYTVVRSAAIFLEVLHKDSNKGVAVEKLCQELNITAAEVMCVGDAENDHAMLAFAGMAVAMGNADDETKAMCHFITKTNLEDGVAVAIEEKALQPLLSTAI</sequence>
<dbReference type="PANTHER" id="PTHR10000">
    <property type="entry name" value="PHOSPHOSERINE PHOSPHATASE"/>
    <property type="match status" value="1"/>
</dbReference>
<name>A0ABQ6E2K2_9GAMM</name>
<dbReference type="PANTHER" id="PTHR10000:SF8">
    <property type="entry name" value="HAD SUPERFAMILY HYDROLASE-LIKE, TYPE 3"/>
    <property type="match status" value="1"/>
</dbReference>
<dbReference type="RefSeq" id="WP_284204522.1">
    <property type="nucleotide sequence ID" value="NZ_BSPQ01000013.1"/>
</dbReference>
<dbReference type="NCBIfam" id="TIGR01484">
    <property type="entry name" value="HAD-SF-IIB"/>
    <property type="match status" value="1"/>
</dbReference>
<dbReference type="InterPro" id="IPR023214">
    <property type="entry name" value="HAD_sf"/>
</dbReference>
<dbReference type="SFLD" id="SFLDS00003">
    <property type="entry name" value="Haloacid_Dehalogenase"/>
    <property type="match status" value="1"/>
</dbReference>
<dbReference type="InterPro" id="IPR006379">
    <property type="entry name" value="HAD-SF_hydro_IIB"/>
</dbReference>
<dbReference type="Gene3D" id="3.40.50.1000">
    <property type="entry name" value="HAD superfamily/HAD-like"/>
    <property type="match status" value="1"/>
</dbReference>
<evidence type="ECO:0000313" key="2">
    <source>
        <dbReference type="Proteomes" id="UP001157353"/>
    </source>
</evidence>
<accession>A0ABQ6E2K2</accession>
<dbReference type="SFLD" id="SFLDG01140">
    <property type="entry name" value="C2.B:_Phosphomannomutase_and_P"/>
    <property type="match status" value="1"/>
</dbReference>
<comment type="caution">
    <text evidence="1">The sequence shown here is derived from an EMBL/GenBank/DDBJ whole genome shotgun (WGS) entry which is preliminary data.</text>
</comment>
<dbReference type="EMBL" id="BSPQ01000013">
    <property type="protein sequence ID" value="GLS91408.1"/>
    <property type="molecule type" value="Genomic_DNA"/>
</dbReference>
<dbReference type="SUPFAM" id="SSF56784">
    <property type="entry name" value="HAD-like"/>
    <property type="match status" value="1"/>
</dbReference>
<dbReference type="InterPro" id="IPR036412">
    <property type="entry name" value="HAD-like_sf"/>
</dbReference>
<evidence type="ECO:0000313" key="1">
    <source>
        <dbReference type="EMBL" id="GLS91408.1"/>
    </source>
</evidence>
<gene>
    <name evidence="1" type="ORF">GCM10007916_24770</name>
</gene>
<keyword evidence="2" id="KW-1185">Reference proteome</keyword>
<dbReference type="NCBIfam" id="TIGR00099">
    <property type="entry name" value="Cof-subfamily"/>
    <property type="match status" value="1"/>
</dbReference>
<dbReference type="Proteomes" id="UP001157353">
    <property type="component" value="Unassembled WGS sequence"/>
</dbReference>
<dbReference type="InterPro" id="IPR000150">
    <property type="entry name" value="Cof"/>
</dbReference>
<dbReference type="PROSITE" id="PS01228">
    <property type="entry name" value="COF_1"/>
    <property type="match status" value="1"/>
</dbReference>
<proteinExistence type="predicted"/>
<dbReference type="Gene3D" id="3.30.1240.10">
    <property type="match status" value="1"/>
</dbReference>
<reference evidence="2" key="1">
    <citation type="journal article" date="2019" name="Int. J. Syst. Evol. Microbiol.">
        <title>The Global Catalogue of Microorganisms (GCM) 10K type strain sequencing project: providing services to taxonomists for standard genome sequencing and annotation.</title>
        <authorList>
            <consortium name="The Broad Institute Genomics Platform"/>
            <consortium name="The Broad Institute Genome Sequencing Center for Infectious Disease"/>
            <person name="Wu L."/>
            <person name="Ma J."/>
        </authorList>
    </citation>
    <scope>NUCLEOTIDE SEQUENCE [LARGE SCALE GENOMIC DNA]</scope>
    <source>
        <strain evidence="2">NBRC 103166</strain>
    </source>
</reference>
<organism evidence="1 2">
    <name type="scientific">Psychromonas marina</name>
    <dbReference type="NCBI Taxonomy" id="88364"/>
    <lineage>
        <taxon>Bacteria</taxon>
        <taxon>Pseudomonadati</taxon>
        <taxon>Pseudomonadota</taxon>
        <taxon>Gammaproteobacteria</taxon>
        <taxon>Alteromonadales</taxon>
        <taxon>Psychromonadaceae</taxon>
        <taxon>Psychromonas</taxon>
    </lineage>
</organism>